<feature type="domain" description="Solute-binding protein family 5" evidence="6">
    <location>
        <begin position="99"/>
        <end position="352"/>
    </location>
</feature>
<keyword evidence="4 5" id="KW-0732">Signal</keyword>
<comment type="subcellular location">
    <subcellularLocation>
        <location evidence="1">Cell envelope</location>
    </subcellularLocation>
</comment>
<dbReference type="PROSITE" id="PS51257">
    <property type="entry name" value="PROKAR_LIPOPROTEIN"/>
    <property type="match status" value="1"/>
</dbReference>
<dbReference type="PANTHER" id="PTHR30290">
    <property type="entry name" value="PERIPLASMIC BINDING COMPONENT OF ABC TRANSPORTER"/>
    <property type="match status" value="1"/>
</dbReference>
<evidence type="ECO:0000313" key="7">
    <source>
        <dbReference type="EMBL" id="SEQ38270.1"/>
    </source>
</evidence>
<keyword evidence="3" id="KW-0813">Transport</keyword>
<dbReference type="GO" id="GO:1904680">
    <property type="term" value="F:peptide transmembrane transporter activity"/>
    <property type="evidence" value="ECO:0007669"/>
    <property type="project" value="TreeGrafter"/>
</dbReference>
<dbReference type="GO" id="GO:0015833">
    <property type="term" value="P:peptide transport"/>
    <property type="evidence" value="ECO:0007669"/>
    <property type="project" value="TreeGrafter"/>
</dbReference>
<comment type="similarity">
    <text evidence="2">Belongs to the bacterial solute-binding protein 5 family.</text>
</comment>
<evidence type="ECO:0000256" key="4">
    <source>
        <dbReference type="ARBA" id="ARBA00022729"/>
    </source>
</evidence>
<keyword evidence="8" id="KW-1185">Reference proteome</keyword>
<dbReference type="Proteomes" id="UP000198504">
    <property type="component" value="Unassembled WGS sequence"/>
</dbReference>
<dbReference type="InterPro" id="IPR000914">
    <property type="entry name" value="SBP_5_dom"/>
</dbReference>
<dbReference type="OrthoDB" id="9801912at2"/>
<reference evidence="8" key="1">
    <citation type="submission" date="2016-10" db="EMBL/GenBank/DDBJ databases">
        <authorList>
            <person name="Varghese N."/>
            <person name="Submissions S."/>
        </authorList>
    </citation>
    <scope>NUCLEOTIDE SEQUENCE [LARGE SCALE GENOMIC DNA]</scope>
    <source>
        <strain evidence="8">CGMCC 4.6856</strain>
    </source>
</reference>
<evidence type="ECO:0000313" key="8">
    <source>
        <dbReference type="Proteomes" id="UP000198504"/>
    </source>
</evidence>
<dbReference type="AlphaFoldDB" id="A0A1H9FJX3"/>
<evidence type="ECO:0000259" key="6">
    <source>
        <dbReference type="Pfam" id="PF00496"/>
    </source>
</evidence>
<sequence length="506" mass="53759">MRSSDRRARRLLPPLVAGAALLLAGCHNPAAPPPAPSTPGATPRAFTVMSTDRVRVTDPAAVTDQASAMFSLNVFQRLMTAAPGQDVLKPDAARDCIFTAATVYTCTLQKDLTFAGGDALTSSDVKFSIERALRLDVAGSSTSLLSSLRRIETPDDLTVQFVLSREDTQFGWALASPAASIVDEQLYDADEVRSPDEPAVGSGPFVVTSFDEDPDKASGSIVFDRYPQYKGFSAADMDSITYRTVADSATIEDAMEKGQVDVVWRGLNTAAVTRLSQQVGGSPERVTSSGFSEKVLPGTRVLELQWSPGSASRRNKDLRTAIALSLQGDRTLDSVVPNGIVGHVPSFPLGGKAKPKVTWKSRINLTLAYDPTAPNAADLADQIRNRLEDTGGLSVRLAPGTADADLVLVDRKAWTSTALSWLQPYVDDPVPASATAVTATTNAFRASTNEADTTRLLTSLQREAASDLVLLPISQSDETVWVRAGADVNGGSYGPGWQLGLFGITA</sequence>
<evidence type="ECO:0000256" key="2">
    <source>
        <dbReference type="ARBA" id="ARBA00005695"/>
    </source>
</evidence>
<organism evidence="7 8">
    <name type="scientific">Microlunatus flavus</name>
    <dbReference type="NCBI Taxonomy" id="1036181"/>
    <lineage>
        <taxon>Bacteria</taxon>
        <taxon>Bacillati</taxon>
        <taxon>Actinomycetota</taxon>
        <taxon>Actinomycetes</taxon>
        <taxon>Propionibacteriales</taxon>
        <taxon>Propionibacteriaceae</taxon>
        <taxon>Microlunatus</taxon>
    </lineage>
</organism>
<accession>A0A1H9FJX3</accession>
<dbReference type="STRING" id="1036181.SAMN05421756_103302"/>
<protein>
    <submittedName>
        <fullName evidence="7">Peptide/nickel transport system substrate-binding protein</fullName>
    </submittedName>
</protein>
<dbReference type="EMBL" id="FOFA01000003">
    <property type="protein sequence ID" value="SEQ38270.1"/>
    <property type="molecule type" value="Genomic_DNA"/>
</dbReference>
<dbReference type="Pfam" id="PF00496">
    <property type="entry name" value="SBP_bac_5"/>
    <property type="match status" value="1"/>
</dbReference>
<dbReference type="PANTHER" id="PTHR30290:SF10">
    <property type="entry name" value="PERIPLASMIC OLIGOPEPTIDE-BINDING PROTEIN-RELATED"/>
    <property type="match status" value="1"/>
</dbReference>
<dbReference type="InterPro" id="IPR039424">
    <property type="entry name" value="SBP_5"/>
</dbReference>
<proteinExistence type="inferred from homology"/>
<feature type="signal peptide" evidence="5">
    <location>
        <begin position="1"/>
        <end position="30"/>
    </location>
</feature>
<evidence type="ECO:0000256" key="3">
    <source>
        <dbReference type="ARBA" id="ARBA00022448"/>
    </source>
</evidence>
<name>A0A1H9FJX3_9ACTN</name>
<dbReference type="GO" id="GO:0030313">
    <property type="term" value="C:cell envelope"/>
    <property type="evidence" value="ECO:0007669"/>
    <property type="project" value="UniProtKB-SubCell"/>
</dbReference>
<dbReference type="SUPFAM" id="SSF53850">
    <property type="entry name" value="Periplasmic binding protein-like II"/>
    <property type="match status" value="1"/>
</dbReference>
<gene>
    <name evidence="7" type="ORF">SAMN05421756_103302</name>
</gene>
<feature type="chain" id="PRO_5039056060" evidence="5">
    <location>
        <begin position="31"/>
        <end position="506"/>
    </location>
</feature>
<dbReference type="Gene3D" id="3.40.190.10">
    <property type="entry name" value="Periplasmic binding protein-like II"/>
    <property type="match status" value="1"/>
</dbReference>
<evidence type="ECO:0000256" key="5">
    <source>
        <dbReference type="SAM" id="SignalP"/>
    </source>
</evidence>
<evidence type="ECO:0000256" key="1">
    <source>
        <dbReference type="ARBA" id="ARBA00004196"/>
    </source>
</evidence>